<proteinExistence type="predicted"/>
<dbReference type="AlphaFoldDB" id="A0A173S645"/>
<sequence length="118" mass="13173">MARKFKLNEDKFKVAFIFANEGCNPKKDRSIIESEKIIMYVVGCADYSQAETVAQEMLEEGCAAIDLCGAFGNEGVARISKAVDRQIPVGAVHFDFHPAFRDKSGDDLFQKDFWCIGL</sequence>
<accession>A0A173S645</accession>
<dbReference type="RefSeq" id="WP_005343460.1">
    <property type="nucleotide sequence ID" value="NZ_CABJFJ010000019.1"/>
</dbReference>
<name>A0A173S645_9FIRM</name>
<gene>
    <name evidence="1" type="ORF">ERS852578_00686</name>
</gene>
<dbReference type="GeneID" id="75048905"/>
<dbReference type="InterPro" id="IPR045441">
    <property type="entry name" value="DUF6506"/>
</dbReference>
<dbReference type="Pfam" id="PF20116">
    <property type="entry name" value="DUF6506"/>
    <property type="match status" value="1"/>
</dbReference>
<dbReference type="Proteomes" id="UP000095390">
    <property type="component" value="Unassembled WGS sequence"/>
</dbReference>
<protein>
    <submittedName>
        <fullName evidence="1">Uncharacterized protein</fullName>
    </submittedName>
</protein>
<organism evidence="1 2">
    <name type="scientific">Anaerobutyricum hallii</name>
    <dbReference type="NCBI Taxonomy" id="39488"/>
    <lineage>
        <taxon>Bacteria</taxon>
        <taxon>Bacillati</taxon>
        <taxon>Bacillota</taxon>
        <taxon>Clostridia</taxon>
        <taxon>Lachnospirales</taxon>
        <taxon>Lachnospiraceae</taxon>
        <taxon>Anaerobutyricum</taxon>
    </lineage>
</organism>
<evidence type="ECO:0000313" key="2">
    <source>
        <dbReference type="Proteomes" id="UP000095390"/>
    </source>
</evidence>
<evidence type="ECO:0000313" key="1">
    <source>
        <dbReference type="EMBL" id="CUM85730.1"/>
    </source>
</evidence>
<reference evidence="1 2" key="1">
    <citation type="submission" date="2015-09" db="EMBL/GenBank/DDBJ databases">
        <authorList>
            <consortium name="Pathogen Informatics"/>
        </authorList>
    </citation>
    <scope>NUCLEOTIDE SEQUENCE [LARGE SCALE GENOMIC DNA]</scope>
    <source>
        <strain evidence="1 2">2789STDY5834966</strain>
    </source>
</reference>
<dbReference type="EMBL" id="CYYC01000006">
    <property type="protein sequence ID" value="CUM85730.1"/>
    <property type="molecule type" value="Genomic_DNA"/>
</dbReference>